<evidence type="ECO:0000259" key="5">
    <source>
        <dbReference type="PROSITE" id="PS50804"/>
    </source>
</evidence>
<dbReference type="RefSeq" id="XP_006039447.2">
    <property type="nucleotide sequence ID" value="XM_006039385.3"/>
</dbReference>
<dbReference type="KEGG" id="asn:102386081"/>
<dbReference type="SUPFAM" id="SSF57667">
    <property type="entry name" value="beta-beta-alpha zinc fingers"/>
    <property type="match status" value="1"/>
</dbReference>
<evidence type="ECO:0000313" key="7">
    <source>
        <dbReference type="RefSeq" id="XP_006039447.2"/>
    </source>
</evidence>
<evidence type="ECO:0000256" key="2">
    <source>
        <dbReference type="PROSITE-ProRule" id="PRU00042"/>
    </source>
</evidence>
<dbReference type="InterPro" id="IPR036236">
    <property type="entry name" value="Znf_C2H2_sf"/>
</dbReference>
<dbReference type="InterPro" id="IPR003309">
    <property type="entry name" value="SCAN_dom"/>
</dbReference>
<feature type="non-terminal residue" evidence="7">
    <location>
        <position position="226"/>
    </location>
</feature>
<dbReference type="AlphaFoldDB" id="A0A1U7SZ36"/>
<dbReference type="InterPro" id="IPR050916">
    <property type="entry name" value="SCAN-C2H2_zinc_finger"/>
</dbReference>
<dbReference type="Pfam" id="PF02023">
    <property type="entry name" value="SCAN"/>
    <property type="match status" value="1"/>
</dbReference>
<name>A0A1U7SZ36_ALLSI</name>
<keyword evidence="3" id="KW-0732">Signal</keyword>
<gene>
    <name evidence="7" type="primary">LOC102386081</name>
</gene>
<dbReference type="PANTHER" id="PTHR45935">
    <property type="entry name" value="PROTEIN ZBED8-RELATED"/>
    <property type="match status" value="1"/>
</dbReference>
<feature type="signal peptide" evidence="3">
    <location>
        <begin position="1"/>
        <end position="16"/>
    </location>
</feature>
<dbReference type="PANTHER" id="PTHR45935:SF15">
    <property type="entry name" value="SCAN BOX DOMAIN-CONTAINING PROTEIN"/>
    <property type="match status" value="1"/>
</dbReference>
<evidence type="ECO:0000313" key="6">
    <source>
        <dbReference type="Proteomes" id="UP000189705"/>
    </source>
</evidence>
<keyword evidence="6" id="KW-1185">Reference proteome</keyword>
<dbReference type="SMART" id="SM00431">
    <property type="entry name" value="SCAN"/>
    <property type="match status" value="1"/>
</dbReference>
<dbReference type="InterPro" id="IPR013087">
    <property type="entry name" value="Znf_C2H2_type"/>
</dbReference>
<sequence length="226" mass="26430">MLCWSLWQLWAFPAQPEVQVKEQEPGDLQARAEGAEQIPFVVQTGTRVTRVSPRWSAPWPVKQEEPVQRQEIQGQEVMQAMRPPPETKIPLETPQLGYDLPTPETWRQRFRGFCYMETMGPQEVCSRLWEFALRWLDPQRRSKEQMLELVVLEQLLAILPREMQSWQWGHGVETCAEAVTLAEGFKLGQEEEEKLQVIVSVKVHQCSECGKRFTQFFSLARHQFIH</sequence>
<dbReference type="PROSITE" id="PS50804">
    <property type="entry name" value="SCAN_BOX"/>
    <property type="match status" value="1"/>
</dbReference>
<dbReference type="FunFam" id="1.10.4020.10:FF:000001">
    <property type="entry name" value="zinc finger protein 263 isoform X1"/>
    <property type="match status" value="1"/>
</dbReference>
<feature type="domain" description="SCAN box" evidence="5">
    <location>
        <begin position="107"/>
        <end position="186"/>
    </location>
</feature>
<dbReference type="FunFam" id="3.30.160.60:FF:000038">
    <property type="entry name" value="Zinc finger protein 624"/>
    <property type="match status" value="1"/>
</dbReference>
<feature type="chain" id="PRO_5018058480" evidence="3">
    <location>
        <begin position="17"/>
        <end position="226"/>
    </location>
</feature>
<dbReference type="PROSITE" id="PS00028">
    <property type="entry name" value="ZINC_FINGER_C2H2_1"/>
    <property type="match status" value="1"/>
</dbReference>
<keyword evidence="2" id="KW-0863">Zinc-finger</keyword>
<proteinExistence type="predicted"/>
<dbReference type="Gene3D" id="1.10.4020.10">
    <property type="entry name" value="DNA breaking-rejoining enzymes"/>
    <property type="match status" value="1"/>
</dbReference>
<keyword evidence="1" id="KW-0539">Nucleus</keyword>
<dbReference type="SMART" id="SM00355">
    <property type="entry name" value="ZnF_C2H2"/>
    <property type="match status" value="1"/>
</dbReference>
<dbReference type="InParanoid" id="A0A1U7SZ36"/>
<dbReference type="Gene3D" id="3.30.160.60">
    <property type="entry name" value="Classic Zinc Finger"/>
    <property type="match status" value="1"/>
</dbReference>
<organism evidence="6 7">
    <name type="scientific">Alligator sinensis</name>
    <name type="common">Chinese alligator</name>
    <dbReference type="NCBI Taxonomy" id="38654"/>
    <lineage>
        <taxon>Eukaryota</taxon>
        <taxon>Metazoa</taxon>
        <taxon>Chordata</taxon>
        <taxon>Craniata</taxon>
        <taxon>Vertebrata</taxon>
        <taxon>Euteleostomi</taxon>
        <taxon>Archelosauria</taxon>
        <taxon>Archosauria</taxon>
        <taxon>Crocodylia</taxon>
        <taxon>Alligatoridae</taxon>
        <taxon>Alligatorinae</taxon>
        <taxon>Alligator</taxon>
    </lineage>
</organism>
<protein>
    <submittedName>
        <fullName evidence="7">Zinc finger protein 500-like</fullName>
    </submittedName>
</protein>
<evidence type="ECO:0000259" key="4">
    <source>
        <dbReference type="PROSITE" id="PS50157"/>
    </source>
</evidence>
<dbReference type="PROSITE" id="PS50157">
    <property type="entry name" value="ZINC_FINGER_C2H2_2"/>
    <property type="match status" value="1"/>
</dbReference>
<accession>A0A1U7SZ36</accession>
<dbReference type="SUPFAM" id="SSF47353">
    <property type="entry name" value="Retrovirus capsid dimerization domain-like"/>
    <property type="match status" value="1"/>
</dbReference>
<keyword evidence="2" id="KW-0479">Metal-binding</keyword>
<dbReference type="eggNOG" id="KOG1721">
    <property type="taxonomic scope" value="Eukaryota"/>
</dbReference>
<dbReference type="InterPro" id="IPR038269">
    <property type="entry name" value="SCAN_sf"/>
</dbReference>
<evidence type="ECO:0000256" key="3">
    <source>
        <dbReference type="SAM" id="SignalP"/>
    </source>
</evidence>
<dbReference type="Proteomes" id="UP000189705">
    <property type="component" value="Unplaced"/>
</dbReference>
<feature type="domain" description="C2H2-type" evidence="4">
    <location>
        <begin position="204"/>
        <end position="226"/>
    </location>
</feature>
<evidence type="ECO:0000256" key="1">
    <source>
        <dbReference type="ARBA" id="ARBA00023242"/>
    </source>
</evidence>
<reference evidence="7" key="1">
    <citation type="submission" date="2025-08" db="UniProtKB">
        <authorList>
            <consortium name="RefSeq"/>
        </authorList>
    </citation>
    <scope>IDENTIFICATION</scope>
</reference>
<dbReference type="GO" id="GO:0008270">
    <property type="term" value="F:zinc ion binding"/>
    <property type="evidence" value="ECO:0007669"/>
    <property type="project" value="UniProtKB-KW"/>
</dbReference>
<dbReference type="GeneID" id="102386081"/>
<keyword evidence="2" id="KW-0862">Zinc</keyword>